<dbReference type="Gene3D" id="3.40.50.300">
    <property type="entry name" value="P-loop containing nucleotide triphosphate hydrolases"/>
    <property type="match status" value="2"/>
</dbReference>
<comment type="caution">
    <text evidence="15">The sequence shown here is derived from an EMBL/GenBank/DDBJ whole genome shotgun (WGS) entry which is preliminary data.</text>
</comment>
<feature type="compositionally biased region" description="Acidic residues" evidence="11">
    <location>
        <begin position="14"/>
        <end position="25"/>
    </location>
</feature>
<evidence type="ECO:0000256" key="2">
    <source>
        <dbReference type="ARBA" id="ARBA00009726"/>
    </source>
</evidence>
<keyword evidence="5" id="KW-0677">Repeat</keyword>
<dbReference type="GO" id="GO:0016020">
    <property type="term" value="C:membrane"/>
    <property type="evidence" value="ECO:0007669"/>
    <property type="project" value="InterPro"/>
</dbReference>
<dbReference type="GO" id="GO:0016887">
    <property type="term" value="F:ATP hydrolysis activity"/>
    <property type="evidence" value="ECO:0007669"/>
    <property type="project" value="InterPro"/>
</dbReference>
<dbReference type="InterPro" id="IPR017871">
    <property type="entry name" value="ABC_transporter-like_CS"/>
</dbReference>
<keyword evidence="9 12" id="KW-0472">Membrane</keyword>
<keyword evidence="7" id="KW-0067">ATP-binding</keyword>
<evidence type="ECO:0000256" key="10">
    <source>
        <dbReference type="ARBA" id="ARBA00023180"/>
    </source>
</evidence>
<dbReference type="CDD" id="cd03250">
    <property type="entry name" value="ABCC_MRP_domain1"/>
    <property type="match status" value="1"/>
</dbReference>
<evidence type="ECO:0000256" key="6">
    <source>
        <dbReference type="ARBA" id="ARBA00022741"/>
    </source>
</evidence>
<dbReference type="FunFam" id="3.40.50.300:FF:000997">
    <property type="entry name" value="Multidrug resistance-associated protein 1"/>
    <property type="match status" value="1"/>
</dbReference>
<dbReference type="SMART" id="SM00382">
    <property type="entry name" value="AAA"/>
    <property type="match status" value="2"/>
</dbReference>
<feature type="domain" description="ABC transporter" evidence="13">
    <location>
        <begin position="1015"/>
        <end position="1249"/>
    </location>
</feature>
<keyword evidence="8 12" id="KW-1133">Transmembrane helix</keyword>
<evidence type="ECO:0000256" key="5">
    <source>
        <dbReference type="ARBA" id="ARBA00022737"/>
    </source>
</evidence>
<feature type="domain" description="ABC transporter" evidence="13">
    <location>
        <begin position="377"/>
        <end position="603"/>
    </location>
</feature>
<feature type="transmembrane region" description="Helical" evidence="12">
    <location>
        <begin position="246"/>
        <end position="265"/>
    </location>
</feature>
<organism evidence="15 16">
    <name type="scientific">Bugula neritina</name>
    <name type="common">Brown bryozoan</name>
    <name type="synonym">Sertularia neritina</name>
    <dbReference type="NCBI Taxonomy" id="10212"/>
    <lineage>
        <taxon>Eukaryota</taxon>
        <taxon>Metazoa</taxon>
        <taxon>Spiralia</taxon>
        <taxon>Lophotrochozoa</taxon>
        <taxon>Bryozoa</taxon>
        <taxon>Gymnolaemata</taxon>
        <taxon>Cheilostomatida</taxon>
        <taxon>Flustrina</taxon>
        <taxon>Buguloidea</taxon>
        <taxon>Bugulidae</taxon>
        <taxon>Bugula</taxon>
    </lineage>
</organism>
<dbReference type="InterPro" id="IPR050173">
    <property type="entry name" value="ABC_transporter_C-like"/>
</dbReference>
<evidence type="ECO:0000256" key="1">
    <source>
        <dbReference type="ARBA" id="ARBA00004127"/>
    </source>
</evidence>
<comment type="similarity">
    <text evidence="2">Belongs to the ABC transporter superfamily. ABCC family. Conjugate transporter (TC 3.A.1.208) subfamily.</text>
</comment>
<dbReference type="Pfam" id="PF00005">
    <property type="entry name" value="ABC_tran"/>
    <property type="match status" value="2"/>
</dbReference>
<dbReference type="CDD" id="cd03244">
    <property type="entry name" value="ABCC_MRP_domain2"/>
    <property type="match status" value="1"/>
</dbReference>
<evidence type="ECO:0000256" key="8">
    <source>
        <dbReference type="ARBA" id="ARBA00022989"/>
    </source>
</evidence>
<keyword evidence="16" id="KW-1185">Reference proteome</keyword>
<dbReference type="Proteomes" id="UP000593567">
    <property type="component" value="Unassembled WGS sequence"/>
</dbReference>
<dbReference type="PANTHER" id="PTHR24223:SF447">
    <property type="entry name" value="MULTIDRUG RESISTANCE-ASSOCIATED PROTEIN 5"/>
    <property type="match status" value="1"/>
</dbReference>
<name>A0A7J7JS31_BUGNE</name>
<dbReference type="GO" id="GO:0005524">
    <property type="term" value="F:ATP binding"/>
    <property type="evidence" value="ECO:0007669"/>
    <property type="project" value="UniProtKB-KW"/>
</dbReference>
<dbReference type="PROSITE" id="PS00211">
    <property type="entry name" value="ABC_TRANSPORTER_1"/>
    <property type="match status" value="2"/>
</dbReference>
<dbReference type="OrthoDB" id="6500128at2759"/>
<dbReference type="EMBL" id="VXIV02001948">
    <property type="protein sequence ID" value="KAF6028451.1"/>
    <property type="molecule type" value="Genomic_DNA"/>
</dbReference>
<dbReference type="Pfam" id="PF00664">
    <property type="entry name" value="ABC_membrane"/>
    <property type="match status" value="1"/>
</dbReference>
<feature type="transmembrane region" description="Helical" evidence="12">
    <location>
        <begin position="126"/>
        <end position="146"/>
    </location>
</feature>
<dbReference type="SUPFAM" id="SSF90123">
    <property type="entry name" value="ABC transporter transmembrane region"/>
    <property type="match status" value="2"/>
</dbReference>
<feature type="transmembrane region" description="Helical" evidence="12">
    <location>
        <begin position="271"/>
        <end position="291"/>
    </location>
</feature>
<dbReference type="InterPro" id="IPR011527">
    <property type="entry name" value="ABC1_TM_dom"/>
</dbReference>
<keyword evidence="6" id="KW-0547">Nucleotide-binding</keyword>
<dbReference type="Gene3D" id="1.20.1560.10">
    <property type="entry name" value="ABC transporter type 1, transmembrane domain"/>
    <property type="match status" value="2"/>
</dbReference>
<evidence type="ECO:0000313" key="15">
    <source>
        <dbReference type="EMBL" id="KAF6028451.1"/>
    </source>
</evidence>
<feature type="transmembrane region" description="Helical" evidence="12">
    <location>
        <begin position="166"/>
        <end position="186"/>
    </location>
</feature>
<dbReference type="PROSITE" id="PS50893">
    <property type="entry name" value="ABC_TRANSPORTER_2"/>
    <property type="match status" value="2"/>
</dbReference>
<accession>A0A7J7JS31</accession>
<protein>
    <submittedName>
        <fullName evidence="15">ABCC5</fullName>
    </submittedName>
</protein>
<evidence type="ECO:0000259" key="14">
    <source>
        <dbReference type="PROSITE" id="PS50929"/>
    </source>
</evidence>
<feature type="transmembrane region" description="Helical" evidence="12">
    <location>
        <begin position="643"/>
        <end position="666"/>
    </location>
</feature>
<feature type="transmembrane region" description="Helical" evidence="12">
    <location>
        <begin position="802"/>
        <end position="829"/>
    </location>
</feature>
<feature type="transmembrane region" description="Helical" evidence="12">
    <location>
        <begin position="713"/>
        <end position="733"/>
    </location>
</feature>
<dbReference type="InterPro" id="IPR003439">
    <property type="entry name" value="ABC_transporter-like_ATP-bd"/>
</dbReference>
<sequence length="1259" mass="140447">MDQHEEVSRKLLEDSDEDLESEGENDSSKKLNYFSDAQESKRKTKELPIVSAGILSYITTHWATQFMYDTYRRGFSKENLFDTHWTDSSEYNCQRFEGFWQDEISTYGKSKASVARAVFKMVRGKALLATILYSFVTLVAVLGPAVPLKILTDSLSLPEGERPGKLYLIGMAAMLVACQLVIAIIVTSIKPVMMAREGCRVRAGVLSFVFKQIINKPVAGNRSVGEVINLCANDGDRLIDLCRHGVGVTGMVGCICGVVYSMFLLGPWGLLGFTVFFLFFPIQAFVFVSLLNSLRFAQTMMPYSMKAVAEGYHACLRIQKVLLDEKERCVYPDTVAYNHFAEVKGASFSWSIQSQKTEGSTQDKDSKETDKLLSDCKNESSLCDSDEESERKTVILHDITLTVKTGMTLGVCGSVGSGKTSVLQALLGMMELETGVLRLNPSKNIAYVPQQAWILNATAKENVLFGNPYDKTWYDKVITACALLSDFEQLPAGDRTEIGERGINLSGGQKQRISMARAVYSLADVVLLDDPLSAVDAHVGQHMMTHCIKDLLKNKTVVFVTHQLQFLSECDYIIVMKDGRIVEEGTHQTLLDNGNGEYANLRRSFQTSTDDALRKCEEKANGKLTKEEKLEEGEVSLKIYKDYINAAGGPCVFLIVIFLVVLAMTTQAFSNYWLSIWLSAGSGNFFLNKTITRNDTLQVTRVLSESILDNPNIGFYQLIYGTSLLVIILVIIIKSQIYVRVSLKAASNLHNNLFSKVVRAPMRFFDETPSGQILNRFSRDMDIVDTVLPVDSELFLNEICTLLLILGIIGSVFPYFLLCMLPVAVIFVLGSRFSQLAIRSTKRVENITRSPLFSHIAMTIQGLDSIKAYKSESRFFKQFNDLQDCNNMAMFLFHTSIRWTACRLEVLTVSVLIGTCLFVIYVPSDVVSPSLAALALSYALNMTGIFQYTLRFWLETEARFTSVERIQSYVTCVSHLLTYNDYFYNSVFKKGLASEAPPIIEGRQPKSSWPEEGAIQFENVNVRYREGLPLVLKNISLDIKPQEKIGIVGRTGSGKSSLAMALFRMMELDGGSISIDGTDISTIGLESLRSKLSIIPQDPVLFVGTVRYNLDPFNSYTDEEIWSALGKCHMKQTALELEGQLDALVVENGENFSVGERQLLCMARALLRHSKILVLDEATAAIDTETDSLVQETIKEAFSDCTMLTIAHRLNTVANCDRILVLHDGQIVEFDSPANLLVNEMSTFSQMLRLQKSQAEESS</sequence>
<evidence type="ECO:0000256" key="9">
    <source>
        <dbReference type="ARBA" id="ARBA00023136"/>
    </source>
</evidence>
<evidence type="ECO:0000256" key="11">
    <source>
        <dbReference type="SAM" id="MobiDB-lite"/>
    </source>
</evidence>
<feature type="domain" description="ABC transmembrane type-1" evidence="14">
    <location>
        <begin position="654"/>
        <end position="958"/>
    </location>
</feature>
<dbReference type="PANTHER" id="PTHR24223">
    <property type="entry name" value="ATP-BINDING CASSETTE SUB-FAMILY C"/>
    <property type="match status" value="1"/>
</dbReference>
<dbReference type="FunFam" id="3.40.50.300:FF:000074">
    <property type="entry name" value="Multidrug resistance-associated protein 5 isoform 1"/>
    <property type="match status" value="1"/>
</dbReference>
<dbReference type="FunFam" id="1.20.1560.10:FF:000015">
    <property type="entry name" value="multidrug resistance-associated protein 5 isoform X1"/>
    <property type="match status" value="1"/>
</dbReference>
<evidence type="ECO:0000313" key="16">
    <source>
        <dbReference type="Proteomes" id="UP000593567"/>
    </source>
</evidence>
<keyword evidence="10" id="KW-0325">Glycoprotein</keyword>
<evidence type="ECO:0000256" key="12">
    <source>
        <dbReference type="SAM" id="Phobius"/>
    </source>
</evidence>
<dbReference type="GO" id="GO:0140359">
    <property type="term" value="F:ABC-type transporter activity"/>
    <property type="evidence" value="ECO:0007669"/>
    <property type="project" value="InterPro"/>
</dbReference>
<reference evidence="15" key="1">
    <citation type="submission" date="2020-06" db="EMBL/GenBank/DDBJ databases">
        <title>Draft genome of Bugula neritina, a colonial animal packing powerful symbionts and potential medicines.</title>
        <authorList>
            <person name="Rayko M."/>
        </authorList>
    </citation>
    <scope>NUCLEOTIDE SEQUENCE [LARGE SCALE GENOMIC DNA]</scope>
    <source>
        <strain evidence="15">Kwan_BN1</strain>
    </source>
</reference>
<dbReference type="InterPro" id="IPR027417">
    <property type="entry name" value="P-loop_NTPase"/>
</dbReference>
<evidence type="ECO:0000259" key="13">
    <source>
        <dbReference type="PROSITE" id="PS50893"/>
    </source>
</evidence>
<feature type="region of interest" description="Disordered" evidence="11">
    <location>
        <begin position="1"/>
        <end position="33"/>
    </location>
</feature>
<dbReference type="InterPro" id="IPR036640">
    <property type="entry name" value="ABC1_TM_sf"/>
</dbReference>
<dbReference type="GO" id="GO:0012505">
    <property type="term" value="C:endomembrane system"/>
    <property type="evidence" value="ECO:0007669"/>
    <property type="project" value="UniProtKB-SubCell"/>
</dbReference>
<feature type="compositionally biased region" description="Basic and acidic residues" evidence="11">
    <location>
        <begin position="1"/>
        <end position="13"/>
    </location>
</feature>
<comment type="subcellular location">
    <subcellularLocation>
        <location evidence="1">Endomembrane system</location>
        <topology evidence="1">Multi-pass membrane protein</topology>
    </subcellularLocation>
</comment>
<dbReference type="CDD" id="cd18599">
    <property type="entry name" value="ABC_6TM_MRP5_8_9_D2"/>
    <property type="match status" value="1"/>
</dbReference>
<evidence type="ECO:0000256" key="7">
    <source>
        <dbReference type="ARBA" id="ARBA00022840"/>
    </source>
</evidence>
<dbReference type="PROSITE" id="PS50929">
    <property type="entry name" value="ABC_TM1F"/>
    <property type="match status" value="1"/>
</dbReference>
<dbReference type="InterPro" id="IPR003593">
    <property type="entry name" value="AAA+_ATPase"/>
</dbReference>
<gene>
    <name evidence="15" type="ORF">EB796_013234</name>
</gene>
<dbReference type="AlphaFoldDB" id="A0A7J7JS31"/>
<keyword evidence="4 12" id="KW-0812">Transmembrane</keyword>
<keyword evidence="3" id="KW-0813">Transport</keyword>
<evidence type="ECO:0000256" key="3">
    <source>
        <dbReference type="ARBA" id="ARBA00022448"/>
    </source>
</evidence>
<evidence type="ECO:0000256" key="4">
    <source>
        <dbReference type="ARBA" id="ARBA00022692"/>
    </source>
</evidence>
<dbReference type="SUPFAM" id="SSF52540">
    <property type="entry name" value="P-loop containing nucleoside triphosphate hydrolases"/>
    <property type="match status" value="2"/>
</dbReference>
<proteinExistence type="inferred from homology"/>